<evidence type="ECO:0000313" key="2">
    <source>
        <dbReference type="EMBL" id="OJA08156.1"/>
    </source>
</evidence>
<evidence type="ECO:0000313" key="3">
    <source>
        <dbReference type="Proteomes" id="UP000183567"/>
    </source>
</evidence>
<keyword evidence="3" id="KW-1185">Reference proteome</keyword>
<feature type="transmembrane region" description="Helical" evidence="1">
    <location>
        <begin position="82"/>
        <end position="105"/>
    </location>
</feature>
<accession>A0A1J8Q8V9</accession>
<keyword evidence="1" id="KW-0812">Transmembrane</keyword>
<proteinExistence type="predicted"/>
<feature type="transmembrane region" description="Helical" evidence="1">
    <location>
        <begin position="117"/>
        <end position="136"/>
    </location>
</feature>
<dbReference type="PANTHER" id="PTHR39605">
    <property type="entry name" value="MAJOR FACILITATOR SUPERFAMILY (MFS) PROFILE DOMAIN-CONTAINING PROTEIN"/>
    <property type="match status" value="1"/>
</dbReference>
<evidence type="ECO:0000256" key="1">
    <source>
        <dbReference type="SAM" id="Phobius"/>
    </source>
</evidence>
<keyword evidence="1" id="KW-1133">Transmembrane helix</keyword>
<comment type="caution">
    <text evidence="2">The sequence shown here is derived from an EMBL/GenBank/DDBJ whole genome shotgun (WGS) entry which is preliminary data.</text>
</comment>
<dbReference type="EMBL" id="LVVM01006416">
    <property type="protein sequence ID" value="OJA08156.1"/>
    <property type="molecule type" value="Genomic_DNA"/>
</dbReference>
<dbReference type="AlphaFoldDB" id="A0A1J8Q8V9"/>
<feature type="transmembrane region" description="Helical" evidence="1">
    <location>
        <begin position="148"/>
        <end position="170"/>
    </location>
</feature>
<keyword evidence="1" id="KW-0472">Membrane</keyword>
<organism evidence="2 3">
    <name type="scientific">Rhizopogon vesiculosus</name>
    <dbReference type="NCBI Taxonomy" id="180088"/>
    <lineage>
        <taxon>Eukaryota</taxon>
        <taxon>Fungi</taxon>
        <taxon>Dikarya</taxon>
        <taxon>Basidiomycota</taxon>
        <taxon>Agaricomycotina</taxon>
        <taxon>Agaricomycetes</taxon>
        <taxon>Agaricomycetidae</taxon>
        <taxon>Boletales</taxon>
        <taxon>Suillineae</taxon>
        <taxon>Rhizopogonaceae</taxon>
        <taxon>Rhizopogon</taxon>
    </lineage>
</organism>
<dbReference type="OrthoDB" id="2550114at2759"/>
<feature type="transmembrane region" description="Helical" evidence="1">
    <location>
        <begin position="43"/>
        <end position="70"/>
    </location>
</feature>
<sequence length="216" mass="23430">MSKDIELEDLARKRRITHSNDEANTDPKSVDENIVSQDGTVGLWAWTSAAICLVFSTSLILFPRFLLFLAEPSGGRSVLSTLESFLAVQLGIVMGAVAFTLVVTIPDASPTGFQQNANAHPLLVPVTITSIFLAFLSYNKSGVGSLGTFIFLGSTFVGLFGFWVGLKLLFAGTCVISQKTGADKRTSAFMFGNKNAASVRKKEWRKQQQQTKNNVS</sequence>
<protein>
    <submittedName>
        <fullName evidence="2">Uncharacterized protein</fullName>
    </submittedName>
</protein>
<dbReference type="PANTHER" id="PTHR39605:SF1">
    <property type="entry name" value="MAJOR FACILITATOR SUPERFAMILY (MFS) PROFILE DOMAIN-CONTAINING PROTEIN"/>
    <property type="match status" value="1"/>
</dbReference>
<dbReference type="STRING" id="180088.A0A1J8Q8V9"/>
<dbReference type="Proteomes" id="UP000183567">
    <property type="component" value="Unassembled WGS sequence"/>
</dbReference>
<reference evidence="2 3" key="1">
    <citation type="submission" date="2016-03" db="EMBL/GenBank/DDBJ databases">
        <title>Comparative genomics of the ectomycorrhizal sister species Rhizopogon vinicolor and Rhizopogon vesiculosus (Basidiomycota: Boletales) reveals a divergence of the mating type B locus.</title>
        <authorList>
            <person name="Mujic A.B."/>
            <person name="Kuo A."/>
            <person name="Tritt A."/>
            <person name="Lipzen A."/>
            <person name="Chen C."/>
            <person name="Johnson J."/>
            <person name="Sharma A."/>
            <person name="Barry K."/>
            <person name="Grigoriev I.V."/>
            <person name="Spatafora J.W."/>
        </authorList>
    </citation>
    <scope>NUCLEOTIDE SEQUENCE [LARGE SCALE GENOMIC DNA]</scope>
    <source>
        <strain evidence="2 3">AM-OR11-056</strain>
    </source>
</reference>
<gene>
    <name evidence="2" type="ORF">AZE42_03580</name>
</gene>
<name>A0A1J8Q8V9_9AGAM</name>